<evidence type="ECO:0000313" key="2">
    <source>
        <dbReference type="EMBL" id="EET60094.1"/>
    </source>
</evidence>
<dbReference type="AlphaFoldDB" id="C6LH35"/>
<feature type="region of interest" description="Disordered" evidence="1">
    <location>
        <begin position="1"/>
        <end position="35"/>
    </location>
</feature>
<accession>C6LH35</accession>
<proteinExistence type="predicted"/>
<evidence type="ECO:0000313" key="3">
    <source>
        <dbReference type="Proteomes" id="UP000005561"/>
    </source>
</evidence>
<dbReference type="RefSeq" id="WP_006862731.1">
    <property type="nucleotide sequence ID" value="NZ_ACCL02000013.1"/>
</dbReference>
<sequence length="66" mass="7471">MEASLHRGGVPGKEGEAEPDAGSDDHRGRQAERRNTVSGRLQKFFLEKFADVIEMTFFLRIYSESI</sequence>
<organism evidence="2 3">
    <name type="scientific">Marvinbryantia formatexigens DSM 14469</name>
    <dbReference type="NCBI Taxonomy" id="478749"/>
    <lineage>
        <taxon>Bacteria</taxon>
        <taxon>Bacillati</taxon>
        <taxon>Bacillota</taxon>
        <taxon>Clostridia</taxon>
        <taxon>Lachnospirales</taxon>
        <taxon>Lachnospiraceae</taxon>
        <taxon>Marvinbryantia</taxon>
    </lineage>
</organism>
<evidence type="ECO:0000256" key="1">
    <source>
        <dbReference type="SAM" id="MobiDB-lite"/>
    </source>
</evidence>
<feature type="compositionally biased region" description="Basic and acidic residues" evidence="1">
    <location>
        <begin position="23"/>
        <end position="35"/>
    </location>
</feature>
<dbReference type="EMBL" id="ACCL02000013">
    <property type="protein sequence ID" value="EET60094.1"/>
    <property type="molecule type" value="Genomic_DNA"/>
</dbReference>
<name>C6LH35_9FIRM</name>
<protein>
    <submittedName>
        <fullName evidence="2">Uncharacterized protein</fullName>
    </submittedName>
</protein>
<comment type="caution">
    <text evidence="2">The sequence shown here is derived from an EMBL/GenBank/DDBJ whole genome shotgun (WGS) entry which is preliminary data.</text>
</comment>
<dbReference type="Proteomes" id="UP000005561">
    <property type="component" value="Unassembled WGS sequence"/>
</dbReference>
<gene>
    <name evidence="2" type="ORF">BRYFOR_07945</name>
</gene>
<reference evidence="2" key="1">
    <citation type="submission" date="2009-07" db="EMBL/GenBank/DDBJ databases">
        <authorList>
            <person name="Weinstock G."/>
            <person name="Sodergren E."/>
            <person name="Clifton S."/>
            <person name="Fulton L."/>
            <person name="Fulton B."/>
            <person name="Courtney L."/>
            <person name="Fronick C."/>
            <person name="Harrison M."/>
            <person name="Strong C."/>
            <person name="Farmer C."/>
            <person name="Delahaunty K."/>
            <person name="Markovic C."/>
            <person name="Hall O."/>
            <person name="Minx P."/>
            <person name="Tomlinson C."/>
            <person name="Mitreva M."/>
            <person name="Nelson J."/>
            <person name="Hou S."/>
            <person name="Wollam A."/>
            <person name="Pepin K.H."/>
            <person name="Johnson M."/>
            <person name="Bhonagiri V."/>
            <person name="Nash W.E."/>
            <person name="Warren W."/>
            <person name="Chinwalla A."/>
            <person name="Mardis E.R."/>
            <person name="Wilson R.K."/>
        </authorList>
    </citation>
    <scope>NUCLEOTIDE SEQUENCE [LARGE SCALE GENOMIC DNA]</scope>
    <source>
        <strain evidence="2">DSM 14469</strain>
    </source>
</reference>
<keyword evidence="3" id="KW-1185">Reference proteome</keyword>